<evidence type="ECO:0000313" key="3">
    <source>
        <dbReference type="EnsemblMetazoa" id="OVOC5124.1"/>
    </source>
</evidence>
<evidence type="ECO:0000313" key="4">
    <source>
        <dbReference type="Proteomes" id="UP000024404"/>
    </source>
</evidence>
<reference evidence="3" key="2">
    <citation type="submission" date="2022-06" db="UniProtKB">
        <authorList>
            <consortium name="EnsemblMetazoa"/>
        </authorList>
    </citation>
    <scope>IDENTIFICATION</scope>
</reference>
<organism evidence="3 4">
    <name type="scientific">Onchocerca volvulus</name>
    <dbReference type="NCBI Taxonomy" id="6282"/>
    <lineage>
        <taxon>Eukaryota</taxon>
        <taxon>Metazoa</taxon>
        <taxon>Ecdysozoa</taxon>
        <taxon>Nematoda</taxon>
        <taxon>Chromadorea</taxon>
        <taxon>Rhabditida</taxon>
        <taxon>Spirurina</taxon>
        <taxon>Spiruromorpha</taxon>
        <taxon>Filarioidea</taxon>
        <taxon>Onchocercidae</taxon>
        <taxon>Onchocerca</taxon>
    </lineage>
</organism>
<dbReference type="GO" id="GO:0005802">
    <property type="term" value="C:trans-Golgi network"/>
    <property type="evidence" value="ECO:0007669"/>
    <property type="project" value="TreeGrafter"/>
</dbReference>
<reference evidence="4" key="1">
    <citation type="submission" date="2013-10" db="EMBL/GenBank/DDBJ databases">
        <title>Genome sequencing of Onchocerca volvulus.</title>
        <authorList>
            <person name="Cotton J."/>
            <person name="Tsai J."/>
            <person name="Stanley E."/>
            <person name="Tracey A."/>
            <person name="Holroyd N."/>
            <person name="Lustigman S."/>
            <person name="Berriman M."/>
        </authorList>
    </citation>
    <scope>NUCLEOTIDE SEQUENCE</scope>
</reference>
<evidence type="ECO:0008006" key="5">
    <source>
        <dbReference type="Google" id="ProtNLM"/>
    </source>
</evidence>
<dbReference type="EnsemblMetazoa" id="OVOC5124.1">
    <property type="protein sequence ID" value="OVOC5124.1"/>
    <property type="gene ID" value="WBGene00241933"/>
</dbReference>
<dbReference type="PANTHER" id="PTHR18911:SF5">
    <property type="entry name" value="COILED-COIL DOMAIN-CONTAINING PROTEIN 186"/>
    <property type="match status" value="1"/>
</dbReference>
<dbReference type="GO" id="GO:0031267">
    <property type="term" value="F:small GTPase binding"/>
    <property type="evidence" value="ECO:0007669"/>
    <property type="project" value="TreeGrafter"/>
</dbReference>
<accession>A0A8R1XWH8</accession>
<feature type="coiled-coil region" evidence="1">
    <location>
        <begin position="337"/>
        <end position="532"/>
    </location>
</feature>
<feature type="compositionally biased region" description="Basic and acidic residues" evidence="2">
    <location>
        <begin position="40"/>
        <end position="54"/>
    </location>
</feature>
<dbReference type="GO" id="GO:0099518">
    <property type="term" value="P:vesicle cytoskeletal trafficking"/>
    <property type="evidence" value="ECO:0007669"/>
    <property type="project" value="TreeGrafter"/>
</dbReference>
<keyword evidence="4" id="KW-1185">Reference proteome</keyword>
<feature type="coiled-coil region" evidence="1">
    <location>
        <begin position="174"/>
        <end position="215"/>
    </location>
</feature>
<dbReference type="PANTHER" id="PTHR18911">
    <property type="entry name" value="CTCL TUMOR ANTIGEN HD-CL-01"/>
    <property type="match status" value="1"/>
</dbReference>
<protein>
    <recommendedName>
        <fullName evidence="5">Coiled-coil domain-containing protein 186</fullName>
    </recommendedName>
</protein>
<proteinExistence type="predicted"/>
<evidence type="ECO:0000256" key="1">
    <source>
        <dbReference type="SAM" id="Coils"/>
    </source>
</evidence>
<dbReference type="InterPro" id="IPR038830">
    <property type="entry name" value="CCDC186"/>
</dbReference>
<keyword evidence="1" id="KW-0175">Coiled coil</keyword>
<feature type="coiled-coil region" evidence="1">
    <location>
        <begin position="256"/>
        <end position="304"/>
    </location>
</feature>
<name>A0A8R1XWH8_ONCVO</name>
<dbReference type="Proteomes" id="UP000024404">
    <property type="component" value="Unassembled WGS sequence"/>
</dbReference>
<dbReference type="AlphaFoldDB" id="A0A8R1XWH8"/>
<feature type="coiled-coil region" evidence="1">
    <location>
        <begin position="630"/>
        <end position="664"/>
    </location>
</feature>
<dbReference type="EMBL" id="CMVM020000148">
    <property type="status" value="NOT_ANNOTATED_CDS"/>
    <property type="molecule type" value="Genomic_DNA"/>
</dbReference>
<evidence type="ECO:0000256" key="2">
    <source>
        <dbReference type="SAM" id="MobiDB-lite"/>
    </source>
</evidence>
<feature type="region of interest" description="Disordered" evidence="2">
    <location>
        <begin position="40"/>
        <end position="61"/>
    </location>
</feature>
<feature type="coiled-coil region" evidence="1">
    <location>
        <begin position="78"/>
        <end position="112"/>
    </location>
</feature>
<sequence length="776" mass="88785">MVIQMLGSASITRTSEIEITDDSKNDILNCSEKMNELENEKKLEAQGSSEEKPSPRSIAAGSVTENKLEKFALLYDKYNIQCSELERLKKANSELKEQLEKVRQEYDTCRSDFSVYREDSEHRIMDMELQLKMTTQHIETREKHYQQRIKQNDAEWDQKFVQLLKRTEAVEKEKNDAVCRYAAKEAQLMRLQKQIEELEAQKNMLSAEKNTLQKSTQFEYMQNMSHSLAEMERQLVLEKKAGKEREEQHKMTVKHLEASQTILTELRSRLESAQSQITTEQMEKEEYQDRLRKTQAMLKTTERRCAEEVDVANKKASSQEKQCYNACNELSSLRSQNSVLSERIDHLVQANAQLMEEHRQISQELEQVNQNHQIALKNLESLEGIQIQFNSSLHRAELAEIAARDAAAERDQAEAEAAKCRKETERLLDLNEQLTDKNSSLISQQEMLKCKNLELNQQVETLESSVSTYEKHIVELDRKLELLKVENSTEIGILQQQIGTKTAEEQKLNAVINELRNEQEILRKKNSNFLKDLRAEVQYLRKLQSRIPNLSPPNASVEDNLLFAVLPNGSVAKDNPSTSSQASSIASSSDIYSLTTSYSTTILVSRTAAHQKKSQQFVVSSSSDETNHVQQQMIEKIVKLQRQLARRQDKIDFLEEHVQQCTQELLKKTKIIQNYALREEAALLLPQSDLNKILHGPNGSCSTSSSLIGNLFASSANGGTGKSELKFVMDVNSRLQAVLEDALHKNITLTNNIDIMGKEISRLSRENRQLALSKTM</sequence>